<dbReference type="GO" id="GO:0016787">
    <property type="term" value="F:hydrolase activity"/>
    <property type="evidence" value="ECO:0007669"/>
    <property type="project" value="UniProtKB-KW"/>
</dbReference>
<dbReference type="GO" id="GO:0003729">
    <property type="term" value="F:mRNA binding"/>
    <property type="evidence" value="ECO:0007669"/>
    <property type="project" value="InterPro"/>
</dbReference>
<dbReference type="Proteomes" id="UP000449209">
    <property type="component" value="Unassembled WGS sequence"/>
</dbReference>
<evidence type="ECO:0000256" key="7">
    <source>
        <dbReference type="ARBA" id="ARBA00023016"/>
    </source>
</evidence>
<dbReference type="GO" id="GO:0004519">
    <property type="term" value="F:endonuclease activity"/>
    <property type="evidence" value="ECO:0007669"/>
    <property type="project" value="UniProtKB-KW"/>
</dbReference>
<accession>A0A6N9I449</accession>
<dbReference type="SUPFAM" id="SSF54786">
    <property type="entry name" value="YcfA/nrd intein domain"/>
    <property type="match status" value="1"/>
</dbReference>
<evidence type="ECO:0000313" key="8">
    <source>
        <dbReference type="EMBL" id="MYV17196.1"/>
    </source>
</evidence>
<keyword evidence="2" id="KW-1277">Toxin-antitoxin system</keyword>
<evidence type="ECO:0000256" key="4">
    <source>
        <dbReference type="ARBA" id="ARBA00022759"/>
    </source>
</evidence>
<evidence type="ECO:0000313" key="9">
    <source>
        <dbReference type="Proteomes" id="UP000449209"/>
    </source>
</evidence>
<keyword evidence="6" id="KW-0694">RNA-binding</keyword>
<comment type="caution">
    <text evidence="8">The sequence shown here is derived from an EMBL/GenBank/DDBJ whole genome shotgun (WGS) entry which is preliminary data.</text>
</comment>
<dbReference type="Gene3D" id="3.30.920.30">
    <property type="entry name" value="Hypothetical protein"/>
    <property type="match status" value="1"/>
</dbReference>
<gene>
    <name evidence="8" type="ORF">GB993_06725</name>
</gene>
<dbReference type="InterPro" id="IPR038570">
    <property type="entry name" value="HicA_sf"/>
</dbReference>
<evidence type="ECO:0000256" key="3">
    <source>
        <dbReference type="ARBA" id="ARBA00022722"/>
    </source>
</evidence>
<sequence length="77" mass="8822">MTSLSKFPQTGRELIRLLKQYGWQDALGADHGDHHFMTQQYQRTKIPIKMSPSKLPKSYVWLILSEAGLKDLLKGGH</sequence>
<keyword evidence="4" id="KW-0255">Endonuclease</keyword>
<dbReference type="InterPro" id="IPR012933">
    <property type="entry name" value="HicA_mRNA_interferase"/>
</dbReference>
<dbReference type="RefSeq" id="WP_161003614.1">
    <property type="nucleotide sequence ID" value="NZ_WEZQ01000011.1"/>
</dbReference>
<dbReference type="AlphaFoldDB" id="A0A6N9I449"/>
<keyword evidence="5" id="KW-0378">Hydrolase</keyword>
<organism evidence="8 9">
    <name type="scientific">Furfurilactobacillus milii</name>
    <dbReference type="NCBI Taxonomy" id="2888272"/>
    <lineage>
        <taxon>Bacteria</taxon>
        <taxon>Bacillati</taxon>
        <taxon>Bacillota</taxon>
        <taxon>Bacilli</taxon>
        <taxon>Lactobacillales</taxon>
        <taxon>Lactobacillaceae</taxon>
        <taxon>Furfurilactobacillus</taxon>
    </lineage>
</organism>
<evidence type="ECO:0008006" key="10">
    <source>
        <dbReference type="Google" id="ProtNLM"/>
    </source>
</evidence>
<evidence type="ECO:0000256" key="2">
    <source>
        <dbReference type="ARBA" id="ARBA00022649"/>
    </source>
</evidence>
<keyword evidence="3" id="KW-0540">Nuclease</keyword>
<dbReference type="EMBL" id="WEZQ01000011">
    <property type="protein sequence ID" value="MYV17196.1"/>
    <property type="molecule type" value="Genomic_DNA"/>
</dbReference>
<dbReference type="Pfam" id="PF07927">
    <property type="entry name" value="HicA_toxin"/>
    <property type="match status" value="1"/>
</dbReference>
<evidence type="ECO:0000256" key="6">
    <source>
        <dbReference type="ARBA" id="ARBA00022884"/>
    </source>
</evidence>
<protein>
    <recommendedName>
        <fullName evidence="10">Addiction module toxin, HicA family</fullName>
    </recommendedName>
</protein>
<keyword evidence="7" id="KW-0346">Stress response</keyword>
<reference evidence="8 9" key="1">
    <citation type="journal article" date="2019" name="Appl. Environ. Microbiol.">
        <title>Genetic determinants of hydroxycinnamic acid metabolism in heterofermentative lactobacilli.</title>
        <authorList>
            <person name="Gaur G."/>
            <person name="Oh J.H."/>
            <person name="Filannino P."/>
            <person name="Gobbetti M."/>
            <person name="van Pijkeren J.P."/>
            <person name="Ganzle M.G."/>
        </authorList>
    </citation>
    <scope>NUCLEOTIDE SEQUENCE [LARGE SCALE GENOMIC DNA]</scope>
    <source>
        <strain evidence="8 9">C5</strain>
    </source>
</reference>
<comment type="similarity">
    <text evidence="1">Belongs to the HicA mRNA interferase family.</text>
</comment>
<evidence type="ECO:0000256" key="1">
    <source>
        <dbReference type="ARBA" id="ARBA00006620"/>
    </source>
</evidence>
<name>A0A6N9I449_9LACO</name>
<evidence type="ECO:0000256" key="5">
    <source>
        <dbReference type="ARBA" id="ARBA00022801"/>
    </source>
</evidence>
<proteinExistence type="inferred from homology"/>